<organism evidence="4">
    <name type="scientific">Strongyloides stercoralis</name>
    <name type="common">Threadworm</name>
    <dbReference type="NCBI Taxonomy" id="6248"/>
    <lineage>
        <taxon>Eukaryota</taxon>
        <taxon>Metazoa</taxon>
        <taxon>Ecdysozoa</taxon>
        <taxon>Nematoda</taxon>
        <taxon>Chromadorea</taxon>
        <taxon>Rhabditida</taxon>
        <taxon>Tylenchina</taxon>
        <taxon>Panagrolaimomorpha</taxon>
        <taxon>Strongyloidoidea</taxon>
        <taxon>Strongyloididae</taxon>
        <taxon>Strongyloides</taxon>
    </lineage>
</organism>
<feature type="chain" id="PRO_5005328440" evidence="2">
    <location>
        <begin position="21"/>
        <end position="176"/>
    </location>
</feature>
<name>A0A0K0EJW6_STRER</name>
<keyword evidence="1" id="KW-1133">Transmembrane helix</keyword>
<dbReference type="WBParaSite" id="SSTP_0000975700.1">
    <property type="protein sequence ID" value="SSTP_0000975700.1"/>
    <property type="gene ID" value="SSTP_0000975700"/>
</dbReference>
<accession>A0A0K0EJW6</accession>
<feature type="transmembrane region" description="Helical" evidence="1">
    <location>
        <begin position="55"/>
        <end position="83"/>
    </location>
</feature>
<protein>
    <submittedName>
        <fullName evidence="5">G-protein coupled receptors family 1 profile domain-containing protein</fullName>
    </submittedName>
    <submittedName>
        <fullName evidence="4">Transmembrane protein 204</fullName>
    </submittedName>
</protein>
<feature type="transmembrane region" description="Helical" evidence="1">
    <location>
        <begin position="95"/>
        <end position="115"/>
    </location>
</feature>
<feature type="transmembrane region" description="Helical" evidence="1">
    <location>
        <begin position="135"/>
        <end position="156"/>
    </location>
</feature>
<feature type="signal peptide" evidence="2">
    <location>
        <begin position="1"/>
        <end position="20"/>
    </location>
</feature>
<evidence type="ECO:0000313" key="4">
    <source>
        <dbReference type="WBParaSite" id="SSTP_0000975700.1"/>
    </source>
</evidence>
<dbReference type="WBParaSite" id="TCONS_00007508.p1">
    <property type="protein sequence ID" value="TCONS_00007508.p1"/>
    <property type="gene ID" value="XLOC_005534"/>
</dbReference>
<proteinExistence type="predicted"/>
<sequence>MTPTMLSAIWIFLSISIALGQLLSAGQTDWIVHGNLSQGLFANCYLQECQLRSSLWPLFILTLYLFGISLLFFSSLIATPYLIFTNNAKPIELSANAQLIGVLLMGITVISVPIMNIEEIHCTANQLLQSHYCRIGWAYALACVLSLISMCCPLMARLIADHRKTYSFIAIQDCTL</sequence>
<evidence type="ECO:0000313" key="3">
    <source>
        <dbReference type="Proteomes" id="UP000035681"/>
    </source>
</evidence>
<keyword evidence="2" id="KW-0732">Signal</keyword>
<dbReference type="Proteomes" id="UP000035681">
    <property type="component" value="Unplaced"/>
</dbReference>
<reference evidence="4" key="1">
    <citation type="submission" date="2015-08" db="UniProtKB">
        <authorList>
            <consortium name="WormBaseParasite"/>
        </authorList>
    </citation>
    <scope>IDENTIFICATION</scope>
</reference>
<keyword evidence="1" id="KW-0472">Membrane</keyword>
<keyword evidence="1" id="KW-0812">Transmembrane</keyword>
<keyword evidence="3" id="KW-1185">Reference proteome</keyword>
<dbReference type="AlphaFoldDB" id="A0A0K0EJW6"/>
<evidence type="ECO:0000313" key="5">
    <source>
        <dbReference type="WBParaSite" id="TCONS_00007508.p1"/>
    </source>
</evidence>
<evidence type="ECO:0000256" key="2">
    <source>
        <dbReference type="SAM" id="SignalP"/>
    </source>
</evidence>
<evidence type="ECO:0000256" key="1">
    <source>
        <dbReference type="SAM" id="Phobius"/>
    </source>
</evidence>